<organism evidence="1 2">
    <name type="scientific">Herpetosiphon gulosus</name>
    <dbReference type="NCBI Taxonomy" id="1973496"/>
    <lineage>
        <taxon>Bacteria</taxon>
        <taxon>Bacillati</taxon>
        <taxon>Chloroflexota</taxon>
        <taxon>Chloroflexia</taxon>
        <taxon>Herpetosiphonales</taxon>
        <taxon>Herpetosiphonaceae</taxon>
        <taxon>Herpetosiphon</taxon>
    </lineage>
</organism>
<dbReference type="PANTHER" id="PTHR31778">
    <property type="entry name" value="BUD SITE SELECTION PROTEIN RAX2"/>
    <property type="match status" value="1"/>
</dbReference>
<proteinExistence type="predicted"/>
<keyword evidence="2" id="KW-1185">Reference proteome</keyword>
<evidence type="ECO:0008006" key="3">
    <source>
        <dbReference type="Google" id="ProtNLM"/>
    </source>
</evidence>
<sequence>MPKPSNIIGLLAIFVLLFGAVQKPVMPVAAVEPQTPSSPGSWSQAFADPLKFDPGYIPLRPIEWNGTLYAGIVGRDGFDPGVGYWSGQQWLKLDGLRGEVDSLVVHQNRLFVAGRLTLGGKQISIAFWDGNLWTALPLQFSLNVFVLASHNDQLYIGGYSEQINDQPSGLVFRWDGAQLHSVAEGIYGAVFSMLSRPDGLYLGGTFSLNGQRTSLIHWNGAEWQSVGGGVYGIVMDVEWANDQLYISGQFTSTLEPTMKNVAAWNGTSWNTFGTGIVSPTHNLAMLDGDLYALSRTSRPFPYTPIFHLQRWDATHWTTLSNASGNNLLLNWSRFPDVVLVNYQQELFAFGTIGFVDRNEQTLRWGDSALRWRGDRWEAMTPNGISTMELALAVDGEDVYAASSRMVWGNGHASLAHLTPNNQWQLLIAYESQQQQYAQALQKYQQSFFSIDSNKLYQVVNNAWVRIGSALVNSLAQANNLLYVAGNFEQFNGVTAHNLVTWDGSQWQALNTPASFDQVVIVEAYGNNVYISDGFQLARWDGSQWTTLATNVVNIGEVEPTANGVYIAGTFSSVGGVTASKIAYWNGTAWSGLTGEIDGSIYDLETGADGLYVAGWFRGIINGIYSPGILRWDGTAWHGLEGGVRSSATPNQPGSVSSLAATPTRMLMYGSFDRVGNTYESNQIAAWEYGNEPLIQAKPDYGSTYRAQPVVVDVIANDWSDQPNRLQLVNVSSSSHGTAVINGNSVVYTPETEFQGVETLSYTVRDPINAVTTTAQLRVQVWNHFPTIADQEQTIYPFVETLLDPLDGLIDLNGDALTITQASAVSGTVTIVNNQLRYMPPNQEHLTDLVTYTVSDGHGGQQTARIKLHSIDAVVVAVDDVATTYRPHAVNVAVLANDWSLNNEPIQLIAVSAASHGTATISGNQVRYVPIASFQGIETLEYTVRNPTRGVTATGILTIEVQNHAPTVAPMTITIKPNSITVVDVLAHVSDLNGDPVAISLASAAPGMVAVVNNQLRYTAPNYYPFAATISYTVGDDHGGSQVGTIVVNSAKYQLFLPYTSK</sequence>
<dbReference type="NCBIfam" id="NF012211">
    <property type="entry name" value="tand_rpt_95"/>
    <property type="match status" value="1"/>
</dbReference>
<accession>A0ABP9WW64</accession>
<dbReference type="Gene3D" id="2.60.40.3440">
    <property type="match status" value="3"/>
</dbReference>
<evidence type="ECO:0000313" key="2">
    <source>
        <dbReference type="Proteomes" id="UP001428290"/>
    </source>
</evidence>
<dbReference type="PANTHER" id="PTHR31778:SF2">
    <property type="entry name" value="BUD SITE SELECTION PROTEIN RAX2"/>
    <property type="match status" value="1"/>
</dbReference>
<dbReference type="RefSeq" id="WP_345720973.1">
    <property type="nucleotide sequence ID" value="NZ_BAABRU010000003.1"/>
</dbReference>
<comment type="caution">
    <text evidence="1">The sequence shown here is derived from an EMBL/GenBank/DDBJ whole genome shotgun (WGS) entry which is preliminary data.</text>
</comment>
<evidence type="ECO:0000313" key="1">
    <source>
        <dbReference type="EMBL" id="GAA5527334.1"/>
    </source>
</evidence>
<dbReference type="EMBL" id="BAABRU010000003">
    <property type="protein sequence ID" value="GAA5527334.1"/>
    <property type="molecule type" value="Genomic_DNA"/>
</dbReference>
<name>A0ABP9WW64_9CHLR</name>
<gene>
    <name evidence="1" type="ORF">Hgul01_01118</name>
</gene>
<protein>
    <recommendedName>
        <fullName evidence="3">Cadherin-like domain-containing protein</fullName>
    </recommendedName>
</protein>
<dbReference type="Proteomes" id="UP001428290">
    <property type="component" value="Unassembled WGS sequence"/>
</dbReference>
<reference evidence="1 2" key="1">
    <citation type="submission" date="2024-02" db="EMBL/GenBank/DDBJ databases">
        <title>Herpetosiphon gulosus NBRC 112829.</title>
        <authorList>
            <person name="Ichikawa N."/>
            <person name="Katano-Makiyama Y."/>
            <person name="Hidaka K."/>
        </authorList>
    </citation>
    <scope>NUCLEOTIDE SEQUENCE [LARGE SCALE GENOMIC DNA]</scope>
    <source>
        <strain evidence="1 2">NBRC 112829</strain>
    </source>
</reference>
<dbReference type="Pfam" id="PF17963">
    <property type="entry name" value="Big_9"/>
    <property type="match status" value="4"/>
</dbReference>